<organism evidence="1 2">
    <name type="scientific">Proteus myxofaciens ATCC 19692</name>
    <dbReference type="NCBI Taxonomy" id="1354337"/>
    <lineage>
        <taxon>Bacteria</taxon>
        <taxon>Pseudomonadati</taxon>
        <taxon>Pseudomonadota</taxon>
        <taxon>Gammaproteobacteria</taxon>
        <taxon>Enterobacterales</taxon>
        <taxon>Morganellaceae</taxon>
        <taxon>Proteus</taxon>
    </lineage>
</organism>
<dbReference type="RefSeq" id="WP_066749361.1">
    <property type="nucleotide sequence ID" value="NZ_LXEN01000066.1"/>
</dbReference>
<dbReference type="NCBIfam" id="NF008628">
    <property type="entry name" value="PRK11616.1"/>
    <property type="match status" value="1"/>
</dbReference>
<dbReference type="PATRIC" id="fig|1354337.4.peg.1491"/>
<keyword evidence="2" id="KW-1185">Reference proteome</keyword>
<name>A0A198G0S8_9GAMM</name>
<evidence type="ECO:0000313" key="2">
    <source>
        <dbReference type="Proteomes" id="UP000094023"/>
    </source>
</evidence>
<accession>A0A198G0S8</accession>
<gene>
    <name evidence="1" type="ORF">M983_1461</name>
</gene>
<dbReference type="STRING" id="1354337.M983_1461"/>
<dbReference type="PROSITE" id="PS51257">
    <property type="entry name" value="PROKAR_LIPOPROTEIN"/>
    <property type="match status" value="1"/>
</dbReference>
<reference evidence="1 2" key="1">
    <citation type="submission" date="2016-04" db="EMBL/GenBank/DDBJ databases">
        <title>ATOL: Assembling a taxonomically balanced genome-scale reconstruction of the evolutionary history of the Enterobacteriaceae.</title>
        <authorList>
            <person name="Plunkett G.III."/>
            <person name="Neeno-Eckwall E.C."/>
            <person name="Glasner J.D."/>
            <person name="Perna N.T."/>
        </authorList>
    </citation>
    <scope>NUCLEOTIDE SEQUENCE [LARGE SCALE GENOMIC DNA]</scope>
    <source>
        <strain evidence="1 2">ATCC 19692</strain>
    </source>
</reference>
<sequence>MITVITKNLTLMTFLTVSLTGCSSVMTHAGPNKELYSGTKNNISMLSDDDTGWAMKPLVVLDIPFSAVLDTLLLPYDYYTVNDDKSSGSPKERVKKLDATRLEGENVGATKIDNNVPHK</sequence>
<dbReference type="OrthoDB" id="6504878at2"/>
<proteinExistence type="predicted"/>
<evidence type="ECO:0000313" key="1">
    <source>
        <dbReference type="EMBL" id="OAT30942.1"/>
    </source>
</evidence>
<dbReference type="AlphaFoldDB" id="A0A198G0S8"/>
<keyword evidence="1" id="KW-0449">Lipoprotein</keyword>
<comment type="caution">
    <text evidence="1">The sequence shown here is derived from an EMBL/GenBank/DDBJ whole genome shotgun (WGS) entry which is preliminary data.</text>
</comment>
<dbReference type="Pfam" id="PF07119">
    <property type="entry name" value="DUF1375"/>
    <property type="match status" value="1"/>
</dbReference>
<dbReference type="EMBL" id="LXEN01000066">
    <property type="protein sequence ID" value="OAT30942.1"/>
    <property type="molecule type" value="Genomic_DNA"/>
</dbReference>
<dbReference type="Proteomes" id="UP000094023">
    <property type="component" value="Unassembled WGS sequence"/>
</dbReference>
<protein>
    <submittedName>
        <fullName evidence="1">Outer membrane lipoprotein</fullName>
    </submittedName>
</protein>
<dbReference type="InterPro" id="IPR010780">
    <property type="entry name" value="DUF1375"/>
</dbReference>